<evidence type="ECO:0000259" key="8">
    <source>
        <dbReference type="PROSITE" id="PS50109"/>
    </source>
</evidence>
<evidence type="ECO:0000256" key="5">
    <source>
        <dbReference type="ARBA" id="ARBA00022777"/>
    </source>
</evidence>
<evidence type="ECO:0000256" key="2">
    <source>
        <dbReference type="ARBA" id="ARBA00012438"/>
    </source>
</evidence>
<evidence type="ECO:0000256" key="1">
    <source>
        <dbReference type="ARBA" id="ARBA00000085"/>
    </source>
</evidence>
<keyword evidence="7" id="KW-1133">Transmembrane helix</keyword>
<dbReference type="SMART" id="SM00091">
    <property type="entry name" value="PAS"/>
    <property type="match status" value="1"/>
</dbReference>
<comment type="catalytic activity">
    <reaction evidence="1">
        <text>ATP + protein L-histidine = ADP + protein N-phospho-L-histidine.</text>
        <dbReference type="EC" id="2.7.13.3"/>
    </reaction>
</comment>
<dbReference type="InterPro" id="IPR036890">
    <property type="entry name" value="HATPase_C_sf"/>
</dbReference>
<dbReference type="InterPro" id="IPR003594">
    <property type="entry name" value="HATPase_dom"/>
</dbReference>
<dbReference type="CDD" id="cd00082">
    <property type="entry name" value="HisKA"/>
    <property type="match status" value="1"/>
</dbReference>
<protein>
    <recommendedName>
        <fullName evidence="2">histidine kinase</fullName>
        <ecNumber evidence="2">2.7.13.3</ecNumber>
    </recommendedName>
</protein>
<dbReference type="AlphaFoldDB" id="A0A1Y5F454"/>
<dbReference type="PANTHER" id="PTHR43047:SF72">
    <property type="entry name" value="OSMOSENSING HISTIDINE PROTEIN KINASE SLN1"/>
    <property type="match status" value="1"/>
</dbReference>
<evidence type="ECO:0000256" key="7">
    <source>
        <dbReference type="SAM" id="Phobius"/>
    </source>
</evidence>
<dbReference type="PROSITE" id="PS50110">
    <property type="entry name" value="RESPONSE_REGULATORY"/>
    <property type="match status" value="1"/>
</dbReference>
<dbReference type="GO" id="GO:0009927">
    <property type="term" value="F:histidine phosphotransfer kinase activity"/>
    <property type="evidence" value="ECO:0007669"/>
    <property type="project" value="TreeGrafter"/>
</dbReference>
<feature type="modified residue" description="4-aspartylphosphate" evidence="6">
    <location>
        <position position="845"/>
    </location>
</feature>
<dbReference type="EMBL" id="MAAO01000008">
    <property type="protein sequence ID" value="OUR95337.1"/>
    <property type="molecule type" value="Genomic_DNA"/>
</dbReference>
<dbReference type="SUPFAM" id="SSF47384">
    <property type="entry name" value="Homodimeric domain of signal transducing histidine kinase"/>
    <property type="match status" value="1"/>
</dbReference>
<dbReference type="Pfam" id="PF00512">
    <property type="entry name" value="HisKA"/>
    <property type="match status" value="1"/>
</dbReference>
<dbReference type="Gene3D" id="1.10.287.130">
    <property type="match status" value="1"/>
</dbReference>
<feature type="transmembrane region" description="Helical" evidence="7">
    <location>
        <begin position="12"/>
        <end position="29"/>
    </location>
</feature>
<dbReference type="SUPFAM" id="SSF52172">
    <property type="entry name" value="CheY-like"/>
    <property type="match status" value="1"/>
</dbReference>
<evidence type="ECO:0000313" key="12">
    <source>
        <dbReference type="Proteomes" id="UP000196531"/>
    </source>
</evidence>
<dbReference type="InterPro" id="IPR000014">
    <property type="entry name" value="PAS"/>
</dbReference>
<dbReference type="PROSITE" id="PS50109">
    <property type="entry name" value="HIS_KIN"/>
    <property type="match status" value="1"/>
</dbReference>
<dbReference type="SUPFAM" id="SSF55874">
    <property type="entry name" value="ATPase domain of HSP90 chaperone/DNA topoisomerase II/histidine kinase"/>
    <property type="match status" value="1"/>
</dbReference>
<dbReference type="SMART" id="SM00448">
    <property type="entry name" value="REC"/>
    <property type="match status" value="1"/>
</dbReference>
<dbReference type="Pfam" id="PF00072">
    <property type="entry name" value="Response_reg"/>
    <property type="match status" value="1"/>
</dbReference>
<comment type="caution">
    <text evidence="11">The sequence shown here is derived from an EMBL/GenBank/DDBJ whole genome shotgun (WGS) entry which is preliminary data.</text>
</comment>
<dbReference type="Pfam" id="PF02518">
    <property type="entry name" value="HATPase_c"/>
    <property type="match status" value="1"/>
</dbReference>
<dbReference type="Gene3D" id="3.30.450.20">
    <property type="entry name" value="PAS domain"/>
    <property type="match status" value="1"/>
</dbReference>
<dbReference type="InterPro" id="IPR013656">
    <property type="entry name" value="PAS_4"/>
</dbReference>
<evidence type="ECO:0000256" key="4">
    <source>
        <dbReference type="ARBA" id="ARBA00022679"/>
    </source>
</evidence>
<dbReference type="CDD" id="cd16922">
    <property type="entry name" value="HATPase_EvgS-ArcB-TorS-like"/>
    <property type="match status" value="1"/>
</dbReference>
<keyword evidence="5" id="KW-0418">Kinase</keyword>
<dbReference type="SMART" id="SM00387">
    <property type="entry name" value="HATPase_c"/>
    <property type="match status" value="1"/>
</dbReference>
<dbReference type="CDD" id="cd00130">
    <property type="entry name" value="PAS"/>
    <property type="match status" value="1"/>
</dbReference>
<dbReference type="InterPro" id="IPR005467">
    <property type="entry name" value="His_kinase_dom"/>
</dbReference>
<evidence type="ECO:0000256" key="6">
    <source>
        <dbReference type="PROSITE-ProRule" id="PRU00169"/>
    </source>
</evidence>
<keyword evidence="3 6" id="KW-0597">Phosphoprotein</keyword>
<dbReference type="Gene3D" id="3.30.565.10">
    <property type="entry name" value="Histidine kinase-like ATPase, C-terminal domain"/>
    <property type="match status" value="1"/>
</dbReference>
<dbReference type="Pfam" id="PF08448">
    <property type="entry name" value="PAS_4"/>
    <property type="match status" value="1"/>
</dbReference>
<dbReference type="NCBIfam" id="TIGR00229">
    <property type="entry name" value="sensory_box"/>
    <property type="match status" value="1"/>
</dbReference>
<dbReference type="PANTHER" id="PTHR43047">
    <property type="entry name" value="TWO-COMPONENT HISTIDINE PROTEIN KINASE"/>
    <property type="match status" value="1"/>
</dbReference>
<dbReference type="InterPro" id="IPR004358">
    <property type="entry name" value="Sig_transdc_His_kin-like_C"/>
</dbReference>
<gene>
    <name evidence="11" type="ORF">A9Q84_15990</name>
</gene>
<keyword evidence="4" id="KW-0808">Transferase</keyword>
<feature type="domain" description="PAS" evidence="10">
    <location>
        <begin position="404"/>
        <end position="457"/>
    </location>
</feature>
<keyword evidence="7" id="KW-0472">Membrane</keyword>
<dbReference type="SMART" id="SM00388">
    <property type="entry name" value="HisKA"/>
    <property type="match status" value="1"/>
</dbReference>
<feature type="transmembrane region" description="Helical" evidence="7">
    <location>
        <begin position="305"/>
        <end position="323"/>
    </location>
</feature>
<dbReference type="EC" id="2.7.13.3" evidence="2"/>
<evidence type="ECO:0000259" key="10">
    <source>
        <dbReference type="PROSITE" id="PS50112"/>
    </source>
</evidence>
<evidence type="ECO:0000259" key="9">
    <source>
        <dbReference type="PROSITE" id="PS50110"/>
    </source>
</evidence>
<reference evidence="12" key="1">
    <citation type="journal article" date="2017" name="Proc. Natl. Acad. Sci. U.S.A.">
        <title>Simulation of Deepwater Horizon oil plume reveals substrate specialization within a complex community of hydrocarbon-degraders.</title>
        <authorList>
            <person name="Hu P."/>
            <person name="Dubinsky E.A."/>
            <person name="Probst A.J."/>
            <person name="Wang J."/>
            <person name="Sieber C.M.K."/>
            <person name="Tom L.M."/>
            <person name="Gardinali P."/>
            <person name="Banfield J.F."/>
            <person name="Atlas R.M."/>
            <person name="Andersen G.L."/>
        </authorList>
    </citation>
    <scope>NUCLEOTIDE SEQUENCE [LARGE SCALE GENOMIC DNA]</scope>
</reference>
<proteinExistence type="predicted"/>
<dbReference type="CDD" id="cd17546">
    <property type="entry name" value="REC_hyHK_CKI1_RcsC-like"/>
    <property type="match status" value="1"/>
</dbReference>
<organism evidence="11 12">
    <name type="scientific">Halobacteriovorax marinus</name>
    <dbReference type="NCBI Taxonomy" id="97084"/>
    <lineage>
        <taxon>Bacteria</taxon>
        <taxon>Pseudomonadati</taxon>
        <taxon>Bdellovibrionota</taxon>
        <taxon>Bacteriovoracia</taxon>
        <taxon>Bacteriovoracales</taxon>
        <taxon>Halobacteriovoraceae</taxon>
        <taxon>Halobacteriovorax</taxon>
    </lineage>
</organism>
<dbReference type="Gene3D" id="6.10.340.10">
    <property type="match status" value="1"/>
</dbReference>
<feature type="domain" description="Response regulatory" evidence="9">
    <location>
        <begin position="796"/>
        <end position="912"/>
    </location>
</feature>
<dbReference type="GO" id="GO:0000155">
    <property type="term" value="F:phosphorelay sensor kinase activity"/>
    <property type="evidence" value="ECO:0007669"/>
    <property type="project" value="InterPro"/>
</dbReference>
<feature type="domain" description="Histidine kinase" evidence="8">
    <location>
        <begin position="548"/>
        <end position="769"/>
    </location>
</feature>
<keyword evidence="7" id="KW-0812">Transmembrane</keyword>
<dbReference type="SUPFAM" id="SSF55785">
    <property type="entry name" value="PYP-like sensor domain (PAS domain)"/>
    <property type="match status" value="1"/>
</dbReference>
<dbReference type="InterPro" id="IPR036097">
    <property type="entry name" value="HisK_dim/P_sf"/>
</dbReference>
<accession>A0A1Y5F454</accession>
<dbReference type="Proteomes" id="UP000196531">
    <property type="component" value="Unassembled WGS sequence"/>
</dbReference>
<dbReference type="PRINTS" id="PR00344">
    <property type="entry name" value="BCTRLSENSOR"/>
</dbReference>
<dbReference type="Gene3D" id="3.40.50.2300">
    <property type="match status" value="1"/>
</dbReference>
<dbReference type="InterPro" id="IPR001789">
    <property type="entry name" value="Sig_transdc_resp-reg_receiver"/>
</dbReference>
<dbReference type="PROSITE" id="PS50112">
    <property type="entry name" value="PAS"/>
    <property type="match status" value="1"/>
</dbReference>
<evidence type="ECO:0000313" key="11">
    <source>
        <dbReference type="EMBL" id="OUR95337.1"/>
    </source>
</evidence>
<sequence>MNIFKTLKYKFLFIFIAIISITLSGLYLLDDLSKQRMTKLNQKRELELALEVIRREFNSTIKDPLLTSVQYLSKSPVIFSYIDSAKKEKRYYRKNVESFFLNIIKSNNTLIKSISLANENGKKSISIVGNKRYRHSETSLGDSSIFLNYIDKNLTMDLKQNSHIQNYISNLKAHTDNPGYFTLGISINEPLYNTFVGLLTITFDITQFLDYIKEFEFRHENIFYAFNSNFIILQKGYSDNAVINAKHIPKSPIVNKLSITESNNLLLGLLPLNLYDNSKKSMLIVATRFDPQLLEDTNENFDNNVLILALISCLLIFIVTIIFNRNVISPIIKLSKYFEDYVSQNRTSDLPCPIVSTSSDEIGILNQSLVKMTLGLDNLQQTRDIYEKNLSDKISQSTKQIADERKLLRTVIDADPTLIFAKNRDGKIIFANHSFASLYQETVENIEGLYLRDFHPQIQEIDKFLETDKEVIENQVEIYIPELCLTRHDKSKIWLEIIKVPVSLTDNEQCVLIIAVDITQSHKNEVLLTKAKIEAERISYLKTQFVANMSHEIRTPLNSIVGFGKILLTMAKEYGLEKDALKYVNNIVSSSIHLKSLVDQTLDLSKLESSGKDLIIEEISIKKLIEPVYEVVSQVARTKKVTFTCDYDSNQDSLITTDVTKLRQTLINLIHNAIKFTTKGREVKLSITTEDKYIIFKIIDQGIGIAKTEMSDIFMPFHQLDDSLTKGHEGAGLGLALCKKLIEALQGEIWVESELNIGSQFTIKLPQSICSNENVTKVENKDYIPLNDPFLKKGQIALIIDDHPLNQEMLKVTLNMFGLVVHQAYRVKEGITEIKHRKPDIIFMDLHMPDLDGFEGIQLIRKMEGFKKIPIVLVTANVLSETKEKAFQLGVEDFLEKPIDHQKLKVILEKKLVML</sequence>
<dbReference type="InterPro" id="IPR011006">
    <property type="entry name" value="CheY-like_superfamily"/>
</dbReference>
<dbReference type="InterPro" id="IPR003661">
    <property type="entry name" value="HisK_dim/P_dom"/>
</dbReference>
<evidence type="ECO:0000256" key="3">
    <source>
        <dbReference type="ARBA" id="ARBA00022553"/>
    </source>
</evidence>
<dbReference type="GO" id="GO:0005886">
    <property type="term" value="C:plasma membrane"/>
    <property type="evidence" value="ECO:0007669"/>
    <property type="project" value="TreeGrafter"/>
</dbReference>
<dbReference type="FunFam" id="3.30.565.10:FF:000010">
    <property type="entry name" value="Sensor histidine kinase RcsC"/>
    <property type="match status" value="1"/>
</dbReference>
<dbReference type="InterPro" id="IPR035965">
    <property type="entry name" value="PAS-like_dom_sf"/>
</dbReference>
<name>A0A1Y5F454_9BACT</name>